<dbReference type="GO" id="GO:0006412">
    <property type="term" value="P:translation"/>
    <property type="evidence" value="ECO:0007669"/>
    <property type="project" value="UniProtKB-UniRule"/>
</dbReference>
<keyword evidence="2 4" id="KW-0689">Ribosomal protein</keyword>
<evidence type="ECO:0000313" key="9">
    <source>
        <dbReference type="Proteomes" id="UP000092731"/>
    </source>
</evidence>
<dbReference type="EMBL" id="BDDM01000257">
    <property type="protein sequence ID" value="GAT78619.1"/>
    <property type="molecule type" value="Genomic_DNA"/>
</dbReference>
<evidence type="ECO:0000256" key="3">
    <source>
        <dbReference type="ARBA" id="ARBA00023274"/>
    </source>
</evidence>
<dbReference type="AlphaFoldDB" id="A0A161MPE9"/>
<feature type="domain" description="Small ribosomal subunit protein uS10" evidence="5">
    <location>
        <begin position="9"/>
        <end position="103"/>
    </location>
</feature>
<evidence type="ECO:0000313" key="8">
    <source>
        <dbReference type="Proteomes" id="UP000092677"/>
    </source>
</evidence>
<dbReference type="HAMAP" id="MF_00508">
    <property type="entry name" value="Ribosomal_uS10"/>
    <property type="match status" value="1"/>
</dbReference>
<dbReference type="GO" id="GO:0000049">
    <property type="term" value="F:tRNA binding"/>
    <property type="evidence" value="ECO:0007669"/>
    <property type="project" value="UniProtKB-UniRule"/>
</dbReference>
<dbReference type="Pfam" id="PF00338">
    <property type="entry name" value="Ribosomal_S10"/>
    <property type="match status" value="1"/>
</dbReference>
<dbReference type="GO" id="GO:1990904">
    <property type="term" value="C:ribonucleoprotein complex"/>
    <property type="evidence" value="ECO:0007669"/>
    <property type="project" value="UniProtKB-KW"/>
</dbReference>
<comment type="subunit">
    <text evidence="4">Part of the 30S ribosomal subunit.</text>
</comment>
<dbReference type="SMR" id="A0A161MPE9"/>
<dbReference type="PRINTS" id="PR00971">
    <property type="entry name" value="RIBOSOMALS10"/>
</dbReference>
<dbReference type="Proteomes" id="UP000092731">
    <property type="component" value="Unassembled WGS sequence"/>
</dbReference>
<dbReference type="NCBIfam" id="TIGR01049">
    <property type="entry name" value="rpsJ_bact"/>
    <property type="match status" value="1"/>
</dbReference>
<dbReference type="EMBL" id="BDDL01000077">
    <property type="protein sequence ID" value="GAT77483.1"/>
    <property type="molecule type" value="Genomic_DNA"/>
</dbReference>
<dbReference type="PANTHER" id="PTHR11700">
    <property type="entry name" value="30S RIBOSOMAL PROTEIN S10 FAMILY MEMBER"/>
    <property type="match status" value="1"/>
</dbReference>
<comment type="function">
    <text evidence="4">Involved in the binding of tRNA to the ribosomes.</text>
</comment>
<comment type="similarity">
    <text evidence="1 4">Belongs to the universal ribosomal protein uS10 family.</text>
</comment>
<name>A0A161MPE9_EHRRU</name>
<dbReference type="Proteomes" id="UP000092677">
    <property type="component" value="Unassembled WGS sequence"/>
</dbReference>
<proteinExistence type="inferred from homology"/>
<sequence length="110" mass="12339">MVMVTQKIYIELKAFDSYLLDRSARSIILTAKRSGARVNGPIFFPRRVAKFIVNRSTHVDKKSREQFEIRTHKRLISLPKANSTIIQALMSLQLPAGVDVKVKVIGGSNG</sequence>
<protein>
    <recommendedName>
        <fullName evidence="4">Small ribosomal subunit protein uS10</fullName>
    </recommendedName>
</protein>
<reference evidence="8 9" key="2">
    <citation type="submission" date="2016-05" db="EMBL/GenBank/DDBJ databases">
        <title>Draft genome sequences of four strains of Ehrlichia ruminantium, a tick-borne pathogen of ruminants, isolated from Zimbabwe, The Gambia and Ghana.</title>
        <authorList>
            <person name="Nakao R."/>
            <person name="Jongejan F."/>
            <person name="Sugimoto C."/>
        </authorList>
    </citation>
    <scope>NUCLEOTIDE SEQUENCE [LARGE SCALE GENOMIC DNA]</scope>
    <source>
        <strain evidence="8">Kerr Seringe</strain>
        <strain evidence="9">Pokoase 417</strain>
    </source>
</reference>
<dbReference type="STRING" id="779.GCA_002019755_00680"/>
<dbReference type="InterPro" id="IPR027486">
    <property type="entry name" value="Ribosomal_uS10_dom"/>
</dbReference>
<keyword evidence="3 4" id="KW-0687">Ribonucleoprotein</keyword>
<dbReference type="SMART" id="SM01403">
    <property type="entry name" value="Ribosomal_S10"/>
    <property type="match status" value="1"/>
</dbReference>
<dbReference type="GO" id="GO:0003735">
    <property type="term" value="F:structural constituent of ribosome"/>
    <property type="evidence" value="ECO:0007669"/>
    <property type="project" value="InterPro"/>
</dbReference>
<dbReference type="Gene3D" id="3.30.70.600">
    <property type="entry name" value="Ribosomal protein S10 domain"/>
    <property type="match status" value="1"/>
</dbReference>
<evidence type="ECO:0000256" key="2">
    <source>
        <dbReference type="ARBA" id="ARBA00022980"/>
    </source>
</evidence>
<accession>A0A161MPE9</accession>
<evidence type="ECO:0000313" key="6">
    <source>
        <dbReference type="EMBL" id="GAT77483.1"/>
    </source>
</evidence>
<evidence type="ECO:0000313" key="7">
    <source>
        <dbReference type="EMBL" id="GAT78619.1"/>
    </source>
</evidence>
<dbReference type="GO" id="GO:0005840">
    <property type="term" value="C:ribosome"/>
    <property type="evidence" value="ECO:0007669"/>
    <property type="project" value="UniProtKB-KW"/>
</dbReference>
<dbReference type="InterPro" id="IPR036838">
    <property type="entry name" value="Ribosomal_uS10_dom_sf"/>
</dbReference>
<dbReference type="InterPro" id="IPR001848">
    <property type="entry name" value="Ribosomal_uS10"/>
</dbReference>
<evidence type="ECO:0000256" key="4">
    <source>
        <dbReference type="HAMAP-Rule" id="MF_00508"/>
    </source>
</evidence>
<dbReference type="SUPFAM" id="SSF54999">
    <property type="entry name" value="Ribosomal protein S10"/>
    <property type="match status" value="1"/>
</dbReference>
<comment type="caution">
    <text evidence="6">The sequence shown here is derived from an EMBL/GenBank/DDBJ whole genome shotgun (WGS) entry which is preliminary data.</text>
</comment>
<gene>
    <name evidence="4 6" type="primary">rpsJ</name>
    <name evidence="6" type="ORF">EHRUM2_07070</name>
    <name evidence="7" type="ORF">EHRUM3_08460</name>
</gene>
<organism evidence="6 8">
    <name type="scientific">Ehrlichia ruminantium</name>
    <name type="common">heartwater rickettsia</name>
    <name type="synonym">Cowdria ruminantium</name>
    <dbReference type="NCBI Taxonomy" id="779"/>
    <lineage>
        <taxon>Bacteria</taxon>
        <taxon>Pseudomonadati</taxon>
        <taxon>Pseudomonadota</taxon>
        <taxon>Alphaproteobacteria</taxon>
        <taxon>Rickettsiales</taxon>
        <taxon>Anaplasmataceae</taxon>
        <taxon>Ehrlichia</taxon>
    </lineage>
</organism>
<reference evidence="6" key="1">
    <citation type="journal article" date="2016" name="Genome Announc.">
        <title>Draft Genome Sequences of Three Strains of Ehrlichia ruminantium, a Tick-Borne Pathogen of Ruminants, Isolated from Zimbabwe, The Gambia, and Ghana.</title>
        <authorList>
            <person name="Nakao R."/>
            <person name="Jongejan F."/>
            <person name="Sugimoto C."/>
        </authorList>
    </citation>
    <scope>NUCLEOTIDE SEQUENCE</scope>
    <source>
        <strain evidence="6">Kerr Seringe</strain>
        <strain evidence="7">Pokoase 417</strain>
    </source>
</reference>
<evidence type="ECO:0000259" key="5">
    <source>
        <dbReference type="SMART" id="SM01403"/>
    </source>
</evidence>
<dbReference type="NCBIfam" id="NF001861">
    <property type="entry name" value="PRK00596.1"/>
    <property type="match status" value="1"/>
</dbReference>
<dbReference type="FunFam" id="3.30.70.600:FF:000003">
    <property type="entry name" value="30S ribosomal protein S10"/>
    <property type="match status" value="1"/>
</dbReference>
<evidence type="ECO:0000256" key="1">
    <source>
        <dbReference type="ARBA" id="ARBA00007102"/>
    </source>
</evidence>